<dbReference type="OrthoDB" id="312052at2759"/>
<name>A0A8S1LWN2_9CILI</name>
<feature type="region of interest" description="Disordered" evidence="1">
    <location>
        <begin position="248"/>
        <end position="290"/>
    </location>
</feature>
<dbReference type="EMBL" id="CAJJDN010000028">
    <property type="protein sequence ID" value="CAD8071639.1"/>
    <property type="molecule type" value="Genomic_DNA"/>
</dbReference>
<reference evidence="2" key="1">
    <citation type="submission" date="2021-01" db="EMBL/GenBank/DDBJ databases">
        <authorList>
            <consortium name="Genoscope - CEA"/>
            <person name="William W."/>
        </authorList>
    </citation>
    <scope>NUCLEOTIDE SEQUENCE</scope>
</reference>
<sequence>MSEQITPISINYSKEKLNKMKLEKQKTQKINEDKTNQVHLPQVNQNYNTPINNSQSLSFFKSINNFSEKKQNIQNINFQQQAQVQKFKKPYGLPRPQTSNGFIHIVLKNTQKENESIMMRNFNKKNQLQIIVDQLTNQYQNQKITLKYENRILIPEKSLEEQINQRYDTIVITFTINSETFQNEQQNNYYNSTVALLRKQQTPQYTYRNNNPIKKEDQSFRFKTEYCSSFSSSQNGFDFGILNSTKTDGNEVDPECEDTKRTNNYQTNKKSYFGKHYRQDQQHSADSQKMNNYKQNCRDLPKESLTRQQSSASIIQQISNQDTTYKKQQKLNSHRILSSSNFQTAQQKSELSKEQLQQKYSKQLNQIYQNNQNDNQNLFIKCQNCSYFCIVTQFHKQDYWCESCRTWSVKFNPEAIKIQNSCNHTLNLSEIITKFQYALQNRQLAKCCKQEIKYTIIKRIDSNKSYFNLRLELMVQMLKNQIIKIQTHLIAQCTETDCNFFTIWNFNQPLQQQGFCHSCGKRTAFYMESPQNAVIKSNCGHNITPQKLLGTASDAQLNKELAKCSFCLIQIPLKFYRDLGKFGSQYIDYAYNYQLDKLKQQFQKMTEIIVSNCSTLSCTFFYVFQNKTICDSGGKIVFSQQYNLDNQQIFSFCPNCHKNSISNQWNERRNIKKMANCQFANP</sequence>
<comment type="caution">
    <text evidence="2">The sequence shown here is derived from an EMBL/GenBank/DDBJ whole genome shotgun (WGS) entry which is preliminary data.</text>
</comment>
<gene>
    <name evidence="2" type="ORF">PSON_ATCC_30995.1.T0280161</name>
</gene>
<proteinExistence type="predicted"/>
<dbReference type="Proteomes" id="UP000692954">
    <property type="component" value="Unassembled WGS sequence"/>
</dbReference>
<accession>A0A8S1LWN2</accession>
<evidence type="ECO:0000256" key="1">
    <source>
        <dbReference type="SAM" id="MobiDB-lite"/>
    </source>
</evidence>
<protein>
    <submittedName>
        <fullName evidence="2">Uncharacterized protein</fullName>
    </submittedName>
</protein>
<dbReference type="AlphaFoldDB" id="A0A8S1LWN2"/>
<evidence type="ECO:0000313" key="3">
    <source>
        <dbReference type="Proteomes" id="UP000692954"/>
    </source>
</evidence>
<organism evidence="2 3">
    <name type="scientific">Paramecium sonneborni</name>
    <dbReference type="NCBI Taxonomy" id="65129"/>
    <lineage>
        <taxon>Eukaryota</taxon>
        <taxon>Sar</taxon>
        <taxon>Alveolata</taxon>
        <taxon>Ciliophora</taxon>
        <taxon>Intramacronucleata</taxon>
        <taxon>Oligohymenophorea</taxon>
        <taxon>Peniculida</taxon>
        <taxon>Parameciidae</taxon>
        <taxon>Paramecium</taxon>
    </lineage>
</organism>
<evidence type="ECO:0000313" key="2">
    <source>
        <dbReference type="EMBL" id="CAD8071639.1"/>
    </source>
</evidence>
<keyword evidence="3" id="KW-1185">Reference proteome</keyword>